<protein>
    <recommendedName>
        <fullName evidence="4">PRC-barrel domain-containing protein</fullName>
    </recommendedName>
</protein>
<evidence type="ECO:0000313" key="3">
    <source>
        <dbReference type="Proteomes" id="UP000699975"/>
    </source>
</evidence>
<dbReference type="RefSeq" id="WP_218315295.1">
    <property type="nucleotide sequence ID" value="NZ_JAGSPB010000001.1"/>
</dbReference>
<dbReference type="EMBL" id="JAGSPB010000001">
    <property type="protein sequence ID" value="MBV7264754.1"/>
    <property type="molecule type" value="Genomic_DNA"/>
</dbReference>
<gene>
    <name evidence="2" type="ORF">KCG45_01015</name>
</gene>
<keyword evidence="1" id="KW-0732">Signal</keyword>
<sequence length="192" mass="19488">MKFAKLAILATAMTAAPFAASAQDAGATVYGNDDAPIGTVESNADGIVTVDTGAHKAPLPANLLAEREGKWTVNATKDQINSMLDAQKAEADAKRDAALVAGAAVISADGMPAGTVYTVDSEDTAIVKSDAGIITLKRESFVIDPDGALMVLFSAQDIAANTVEVPEGAEILTPAQAAAKQAETEEEAADAG</sequence>
<name>A0ABS6SIB2_9SPHN</name>
<evidence type="ECO:0000313" key="2">
    <source>
        <dbReference type="EMBL" id="MBV7264754.1"/>
    </source>
</evidence>
<proteinExistence type="predicted"/>
<accession>A0ABS6SIB2</accession>
<reference evidence="2 3" key="1">
    <citation type="submission" date="2021-04" db="EMBL/GenBank/DDBJ databases">
        <authorList>
            <person name="Pira H."/>
            <person name="Risdian C."/>
            <person name="Wink J."/>
        </authorList>
    </citation>
    <scope>NUCLEOTIDE SEQUENCE [LARGE SCALE GENOMIC DNA]</scope>
    <source>
        <strain evidence="2 3">WH131</strain>
    </source>
</reference>
<evidence type="ECO:0008006" key="4">
    <source>
        <dbReference type="Google" id="ProtNLM"/>
    </source>
</evidence>
<comment type="caution">
    <text evidence="2">The sequence shown here is derived from an EMBL/GenBank/DDBJ whole genome shotgun (WGS) entry which is preliminary data.</text>
</comment>
<organism evidence="2 3">
    <name type="scientific">Erythrobacter ani</name>
    <dbReference type="NCBI Taxonomy" id="2827235"/>
    <lineage>
        <taxon>Bacteria</taxon>
        <taxon>Pseudomonadati</taxon>
        <taxon>Pseudomonadota</taxon>
        <taxon>Alphaproteobacteria</taxon>
        <taxon>Sphingomonadales</taxon>
        <taxon>Erythrobacteraceae</taxon>
        <taxon>Erythrobacter/Porphyrobacter group</taxon>
        <taxon>Erythrobacter</taxon>
    </lineage>
</organism>
<evidence type="ECO:0000256" key="1">
    <source>
        <dbReference type="SAM" id="SignalP"/>
    </source>
</evidence>
<dbReference type="Proteomes" id="UP000699975">
    <property type="component" value="Unassembled WGS sequence"/>
</dbReference>
<keyword evidence="3" id="KW-1185">Reference proteome</keyword>
<feature type="signal peptide" evidence="1">
    <location>
        <begin position="1"/>
        <end position="22"/>
    </location>
</feature>
<feature type="chain" id="PRO_5045993535" description="PRC-barrel domain-containing protein" evidence="1">
    <location>
        <begin position="23"/>
        <end position="192"/>
    </location>
</feature>